<keyword evidence="1" id="KW-0175">Coiled coil</keyword>
<organism evidence="4 5">
    <name type="scientific">Arcanobacterium bovis</name>
    <dbReference type="NCBI Taxonomy" id="2529275"/>
    <lineage>
        <taxon>Bacteria</taxon>
        <taxon>Bacillati</taxon>
        <taxon>Actinomycetota</taxon>
        <taxon>Actinomycetes</taxon>
        <taxon>Actinomycetales</taxon>
        <taxon>Actinomycetaceae</taxon>
        <taxon>Arcanobacterium</taxon>
    </lineage>
</organism>
<feature type="region of interest" description="Disordered" evidence="2">
    <location>
        <begin position="34"/>
        <end position="85"/>
    </location>
</feature>
<dbReference type="InterPro" id="IPR027417">
    <property type="entry name" value="P-loop_NTPase"/>
</dbReference>
<evidence type="ECO:0000259" key="3">
    <source>
        <dbReference type="Pfam" id="PF05872"/>
    </source>
</evidence>
<keyword evidence="5" id="KW-1185">Reference proteome</keyword>
<evidence type="ECO:0000256" key="2">
    <source>
        <dbReference type="SAM" id="MobiDB-lite"/>
    </source>
</evidence>
<feature type="compositionally biased region" description="Polar residues" evidence="2">
    <location>
        <begin position="68"/>
        <end position="80"/>
    </location>
</feature>
<name>A0A4Q9V045_9ACTO</name>
<evidence type="ECO:0000256" key="1">
    <source>
        <dbReference type="SAM" id="Coils"/>
    </source>
</evidence>
<feature type="compositionally biased region" description="Low complexity" evidence="2">
    <location>
        <begin position="34"/>
        <end position="62"/>
    </location>
</feature>
<sequence>MTNPENAELARLKAEALAAQAAAAAARAAAAQAELEAAMASASAQPSETTTTATDTPSSSASDKQEVPNKQATAEPTPSESPKAEDEYAQLIAQGYTFPTSAMTIGSYLSNGTVNPDVRVSLPLAMLNRHGVVAGATGTGKTRTLQLLAEGLSTNGVPVFITDIKGDLTGLMEPGTASDKLLARVSELGQDWQAAAHPVEFFSLGGQGTGIPIRTSVTDFGPILLAKVLGLNDTQESALSLIFHWADTNKLALIDLGDLKSVVSYLSSDEGKAELSSIGGIAPATAGVILREIAELQSQGGDTFFGEPAFEVSHFLRTTSEGHGVISSLELPDIQGQSALFSTFIMWLLAELFHELPEVGDLDKPKLVFFFDEAHLLFTDATKEFLKQVIQTVRLIRSKGVGIFFVTQTPKDIPDDVLAQLGAKVQHALRAHTPNDAKALRETVKTFPTSPLDLEQLLPSLGTGEAVVTLLDPKGRPTPVAPIRLWAPSANMGTANPESVQAKVTASELYVKYKDAVDPESATELLESRMQKQAEQKAQLEELEAQIAAEKKAAEAELKQAQREEAAEEKRAARRRDSLIDSIVRTAARTITREITRSLFGTRRR</sequence>
<comment type="caution">
    <text evidence="4">The sequence shown here is derived from an EMBL/GenBank/DDBJ whole genome shotgun (WGS) entry which is preliminary data.</text>
</comment>
<proteinExistence type="predicted"/>
<accession>A0A4Q9V045</accession>
<dbReference type="PANTHER" id="PTHR30121">
    <property type="entry name" value="UNCHARACTERIZED PROTEIN YJGR-RELATED"/>
    <property type="match status" value="1"/>
</dbReference>
<feature type="coiled-coil region" evidence="1">
    <location>
        <begin position="523"/>
        <end position="576"/>
    </location>
</feature>
<dbReference type="PANTHER" id="PTHR30121:SF6">
    <property type="entry name" value="SLR6007 PROTEIN"/>
    <property type="match status" value="1"/>
</dbReference>
<dbReference type="InterPro" id="IPR033186">
    <property type="entry name" value="HerA_C"/>
</dbReference>
<dbReference type="EMBL" id="SJDT01000003">
    <property type="protein sequence ID" value="TBW22023.1"/>
    <property type="molecule type" value="Genomic_DNA"/>
</dbReference>
<dbReference type="Proteomes" id="UP000293036">
    <property type="component" value="Unassembled WGS sequence"/>
</dbReference>
<evidence type="ECO:0000313" key="4">
    <source>
        <dbReference type="EMBL" id="TBW22023.1"/>
    </source>
</evidence>
<dbReference type="InterPro" id="IPR051162">
    <property type="entry name" value="T4SS_component"/>
</dbReference>
<protein>
    <submittedName>
        <fullName evidence="4">DUF853 family protein</fullName>
    </submittedName>
</protein>
<dbReference type="AlphaFoldDB" id="A0A4Q9V045"/>
<dbReference type="SUPFAM" id="SSF52540">
    <property type="entry name" value="P-loop containing nucleoside triphosphate hydrolases"/>
    <property type="match status" value="1"/>
</dbReference>
<dbReference type="OrthoDB" id="9758751at2"/>
<feature type="domain" description="Helicase HerA-like C-terminal" evidence="3">
    <location>
        <begin position="116"/>
        <end position="602"/>
    </location>
</feature>
<dbReference type="Pfam" id="PF05872">
    <property type="entry name" value="HerA_C"/>
    <property type="match status" value="1"/>
</dbReference>
<evidence type="ECO:0000313" key="5">
    <source>
        <dbReference type="Proteomes" id="UP000293036"/>
    </source>
</evidence>
<dbReference type="RefSeq" id="WP_131280490.1">
    <property type="nucleotide sequence ID" value="NZ_JBHSLR010000009.1"/>
</dbReference>
<reference evidence="4 5" key="1">
    <citation type="submission" date="2019-02" db="EMBL/GenBank/DDBJ databases">
        <title>Arcanobacterium bovis sp. nov., isolated from the milk of a cow with mastitis.</title>
        <authorList>
            <person name="Sammra O."/>
            <person name="Foster G."/>
            <person name="Hassan A."/>
            <person name="Alssahen M."/>
            <person name="Laemmler C."/>
            <person name="Borowiak M."/>
            <person name="Malorny B."/>
            <person name="Abdulmawjood A."/>
        </authorList>
    </citation>
    <scope>NUCLEOTIDE SEQUENCE [LARGE SCALE GENOMIC DNA]</scope>
    <source>
        <strain evidence="4 5">C605018/01/1</strain>
    </source>
</reference>
<dbReference type="Gene3D" id="3.40.50.300">
    <property type="entry name" value="P-loop containing nucleotide triphosphate hydrolases"/>
    <property type="match status" value="2"/>
</dbReference>
<gene>
    <name evidence="4" type="ORF">EZJ44_04080</name>
</gene>